<accession>A0ABP9UFJ9</accession>
<comment type="caution">
    <text evidence="3">The sequence shown here is derived from an EMBL/GenBank/DDBJ whole genome shotgun (WGS) entry which is preliminary data.</text>
</comment>
<feature type="domain" description="DUF305" evidence="2">
    <location>
        <begin position="139"/>
        <end position="218"/>
    </location>
</feature>
<evidence type="ECO:0000259" key="2">
    <source>
        <dbReference type="Pfam" id="PF03713"/>
    </source>
</evidence>
<dbReference type="Gene3D" id="1.20.1260.10">
    <property type="match status" value="2"/>
</dbReference>
<keyword evidence="4" id="KW-1185">Reference proteome</keyword>
<dbReference type="PANTHER" id="PTHR36933">
    <property type="entry name" value="SLL0788 PROTEIN"/>
    <property type="match status" value="1"/>
</dbReference>
<dbReference type="InterPro" id="IPR005183">
    <property type="entry name" value="DUF305_CopM-like"/>
</dbReference>
<feature type="signal peptide" evidence="1">
    <location>
        <begin position="1"/>
        <end position="23"/>
    </location>
</feature>
<protein>
    <recommendedName>
        <fullName evidence="2">DUF305 domain-containing protein</fullName>
    </recommendedName>
</protein>
<dbReference type="Proteomes" id="UP001423409">
    <property type="component" value="Unassembled WGS sequence"/>
</dbReference>
<sequence>MKPTKSLIVAGVAAAALGSLAFAQLNAQNGMGGMDHSGMMAQSNMGGMNHSQMGMGASMGMQDMMQMMGGLDKLTGRNFDRAFLTMMIPHHQAAVDMSREILKTTKNTQVKTWANAIIKAQNTEIAQMNALLKTYGGPDSKMAGNMQGMMSGMVSDIRQAPVAEKDRAFVKGMIPHHASALMMANMALMQAQDPKVLKLSRDIARDQAQEMYDFQLWLRR</sequence>
<feature type="domain" description="DUF305" evidence="2">
    <location>
        <begin position="44"/>
        <end position="132"/>
    </location>
</feature>
<reference evidence="3 4" key="1">
    <citation type="submission" date="2024-02" db="EMBL/GenBank/DDBJ databases">
        <title>Deinococcus caeni NBRC 101312.</title>
        <authorList>
            <person name="Ichikawa N."/>
            <person name="Katano-Makiyama Y."/>
            <person name="Hidaka K."/>
        </authorList>
    </citation>
    <scope>NUCLEOTIDE SEQUENCE [LARGE SCALE GENOMIC DNA]</scope>
    <source>
        <strain evidence="3 4">NBRC 101312</strain>
    </source>
</reference>
<dbReference type="EMBL" id="BAABQU010000053">
    <property type="protein sequence ID" value="GAA5441491.1"/>
    <property type="molecule type" value="Genomic_DNA"/>
</dbReference>
<proteinExistence type="predicted"/>
<dbReference type="PANTHER" id="PTHR36933:SF1">
    <property type="entry name" value="SLL0788 PROTEIN"/>
    <property type="match status" value="1"/>
</dbReference>
<evidence type="ECO:0000313" key="4">
    <source>
        <dbReference type="Proteomes" id="UP001423409"/>
    </source>
</evidence>
<organism evidence="3 4">
    <name type="scientific">Deinococcus caeni</name>
    <dbReference type="NCBI Taxonomy" id="569127"/>
    <lineage>
        <taxon>Bacteria</taxon>
        <taxon>Thermotogati</taxon>
        <taxon>Deinococcota</taxon>
        <taxon>Deinococci</taxon>
        <taxon>Deinococcales</taxon>
        <taxon>Deinococcaceae</taxon>
        <taxon>Deinococcus</taxon>
    </lineage>
</organism>
<dbReference type="InterPro" id="IPR012347">
    <property type="entry name" value="Ferritin-like"/>
</dbReference>
<evidence type="ECO:0000256" key="1">
    <source>
        <dbReference type="SAM" id="SignalP"/>
    </source>
</evidence>
<dbReference type="RefSeq" id="WP_345446932.1">
    <property type="nucleotide sequence ID" value="NZ_BAABQU010000053.1"/>
</dbReference>
<name>A0ABP9UFJ9_9DEIO</name>
<feature type="chain" id="PRO_5046611993" description="DUF305 domain-containing protein" evidence="1">
    <location>
        <begin position="24"/>
        <end position="220"/>
    </location>
</feature>
<gene>
    <name evidence="3" type="ORF">Dcae01_03028</name>
</gene>
<keyword evidence="1" id="KW-0732">Signal</keyword>
<dbReference type="Pfam" id="PF03713">
    <property type="entry name" value="DUF305"/>
    <property type="match status" value="2"/>
</dbReference>
<evidence type="ECO:0000313" key="3">
    <source>
        <dbReference type="EMBL" id="GAA5441491.1"/>
    </source>
</evidence>